<reference evidence="1 2" key="1">
    <citation type="submission" date="2022-01" db="EMBL/GenBank/DDBJ databases">
        <title>A chromosomal length assembly of Cordylochernes scorpioides.</title>
        <authorList>
            <person name="Zeh D."/>
            <person name="Zeh J."/>
        </authorList>
    </citation>
    <scope>NUCLEOTIDE SEQUENCE [LARGE SCALE GENOMIC DNA]</scope>
    <source>
        <strain evidence="1">IN4F17</strain>
        <tissue evidence="1">Whole Body</tissue>
    </source>
</reference>
<gene>
    <name evidence="1" type="ORF">LAZ67_4001925</name>
</gene>
<evidence type="ECO:0000313" key="1">
    <source>
        <dbReference type="EMBL" id="UYV66507.1"/>
    </source>
</evidence>
<organism evidence="1 2">
    <name type="scientific">Cordylochernes scorpioides</name>
    <dbReference type="NCBI Taxonomy" id="51811"/>
    <lineage>
        <taxon>Eukaryota</taxon>
        <taxon>Metazoa</taxon>
        <taxon>Ecdysozoa</taxon>
        <taxon>Arthropoda</taxon>
        <taxon>Chelicerata</taxon>
        <taxon>Arachnida</taxon>
        <taxon>Pseudoscorpiones</taxon>
        <taxon>Cheliferoidea</taxon>
        <taxon>Chernetidae</taxon>
        <taxon>Cordylochernes</taxon>
    </lineage>
</organism>
<dbReference type="Proteomes" id="UP001235939">
    <property type="component" value="Chromosome 04"/>
</dbReference>
<protein>
    <submittedName>
        <fullName evidence="1">Uncharacterized protein</fullName>
    </submittedName>
</protein>
<evidence type="ECO:0000313" key="2">
    <source>
        <dbReference type="Proteomes" id="UP001235939"/>
    </source>
</evidence>
<proteinExistence type="predicted"/>
<keyword evidence="2" id="KW-1185">Reference proteome</keyword>
<sequence length="120" mass="13762">MATLTTPLKGSTHVALQRDRQPQFNLPPSKEIATLTIPLKGSTHVALRRDRQPQFNLPPSVISHTRPNTVKRKIFWIDMDFDIDILIRNYPICLRNQPLINDQPLQIVPLPSKPWIKLGI</sequence>
<accession>A0ABY6KCD3</accession>
<name>A0ABY6KCD3_9ARAC</name>
<dbReference type="EMBL" id="CP092866">
    <property type="protein sequence ID" value="UYV66507.1"/>
    <property type="molecule type" value="Genomic_DNA"/>
</dbReference>